<keyword evidence="6 14" id="KW-0863">Zinc-finger</keyword>
<evidence type="ECO:0000256" key="8">
    <source>
        <dbReference type="ARBA" id="ARBA00022833"/>
    </source>
</evidence>
<comment type="similarity">
    <text evidence="2">Belongs to the FPG family.</text>
</comment>
<dbReference type="PANTHER" id="PTHR42697">
    <property type="entry name" value="ENDONUCLEASE 8"/>
    <property type="match status" value="1"/>
</dbReference>
<dbReference type="Pfam" id="PF06827">
    <property type="entry name" value="zf-FPG_IleRS"/>
    <property type="match status" value="1"/>
</dbReference>
<dbReference type="GO" id="GO:0140078">
    <property type="term" value="F:class I DNA-(apurinic or apyrimidinic site) endonuclease activity"/>
    <property type="evidence" value="ECO:0007669"/>
    <property type="project" value="UniProtKB-EC"/>
</dbReference>
<dbReference type="GO" id="GO:0008270">
    <property type="term" value="F:zinc ion binding"/>
    <property type="evidence" value="ECO:0007669"/>
    <property type="project" value="UniProtKB-KW"/>
</dbReference>
<evidence type="ECO:0000256" key="2">
    <source>
        <dbReference type="ARBA" id="ARBA00009409"/>
    </source>
</evidence>
<evidence type="ECO:0000256" key="12">
    <source>
        <dbReference type="ARBA" id="ARBA00023268"/>
    </source>
</evidence>
<keyword evidence="9" id="KW-0238">DNA-binding</keyword>
<dbReference type="Gene3D" id="1.10.8.50">
    <property type="match status" value="1"/>
</dbReference>
<evidence type="ECO:0000256" key="7">
    <source>
        <dbReference type="ARBA" id="ARBA00022801"/>
    </source>
</evidence>
<dbReference type="InterPro" id="IPR035937">
    <property type="entry name" value="FPG_N"/>
</dbReference>
<dbReference type="CDD" id="cd08970">
    <property type="entry name" value="AcNei1_N"/>
    <property type="match status" value="1"/>
</dbReference>
<keyword evidence="17" id="KW-0540">Nuclease</keyword>
<dbReference type="InterPro" id="IPR010663">
    <property type="entry name" value="Znf_FPG/IleRS"/>
</dbReference>
<dbReference type="EMBL" id="RBXT01000001">
    <property type="protein sequence ID" value="RKT79660.1"/>
    <property type="molecule type" value="Genomic_DNA"/>
</dbReference>
<dbReference type="OrthoDB" id="9800855at2"/>
<comment type="cofactor">
    <cofactor evidence="1">
        <name>Zn(2+)</name>
        <dbReference type="ChEBI" id="CHEBI:29105"/>
    </cofactor>
</comment>
<dbReference type="GO" id="GO:0003684">
    <property type="term" value="F:damaged DNA binding"/>
    <property type="evidence" value="ECO:0007669"/>
    <property type="project" value="InterPro"/>
</dbReference>
<dbReference type="Pfam" id="PF01149">
    <property type="entry name" value="Fapy_DNA_glyco"/>
    <property type="match status" value="1"/>
</dbReference>
<dbReference type="InterPro" id="IPR010979">
    <property type="entry name" value="Ribosomal_uS13-like_H2TH"/>
</dbReference>
<evidence type="ECO:0000313" key="17">
    <source>
        <dbReference type="EMBL" id="RKT79660.1"/>
    </source>
</evidence>
<keyword evidence="5" id="KW-0227">DNA damage</keyword>
<proteinExistence type="inferred from homology"/>
<evidence type="ECO:0000256" key="3">
    <source>
        <dbReference type="ARBA" id="ARBA00012720"/>
    </source>
</evidence>
<dbReference type="InterPro" id="IPR012319">
    <property type="entry name" value="FPG_cat"/>
</dbReference>
<evidence type="ECO:0000256" key="14">
    <source>
        <dbReference type="PROSITE-ProRule" id="PRU00391"/>
    </source>
</evidence>
<dbReference type="InterPro" id="IPR000214">
    <property type="entry name" value="Znf_DNA_glyclase/AP_lyase"/>
</dbReference>
<dbReference type="SUPFAM" id="SSF57716">
    <property type="entry name" value="Glucocorticoid receptor-like (DNA-binding domain)"/>
    <property type="match status" value="1"/>
</dbReference>
<keyword evidence="7" id="KW-0378">Hydrolase</keyword>
<dbReference type="Gene3D" id="3.20.190.10">
    <property type="entry name" value="MutM-like, N-terminal"/>
    <property type="match status" value="1"/>
</dbReference>
<dbReference type="GO" id="GO:0006284">
    <property type="term" value="P:base-excision repair"/>
    <property type="evidence" value="ECO:0007669"/>
    <property type="project" value="InterPro"/>
</dbReference>
<evidence type="ECO:0000256" key="6">
    <source>
        <dbReference type="ARBA" id="ARBA00022771"/>
    </source>
</evidence>
<comment type="caution">
    <text evidence="17">The sequence shown here is derived from an EMBL/GenBank/DDBJ whole genome shotgun (WGS) entry which is preliminary data.</text>
</comment>
<keyword evidence="4" id="KW-0479">Metal-binding</keyword>
<evidence type="ECO:0000259" key="16">
    <source>
        <dbReference type="PROSITE" id="PS51068"/>
    </source>
</evidence>
<evidence type="ECO:0000256" key="1">
    <source>
        <dbReference type="ARBA" id="ARBA00001947"/>
    </source>
</evidence>
<reference evidence="17 18" key="1">
    <citation type="submission" date="2018-10" db="EMBL/GenBank/DDBJ databases">
        <title>Sequencing the genomes of 1000 actinobacteria strains.</title>
        <authorList>
            <person name="Klenk H.-P."/>
        </authorList>
    </citation>
    <scope>NUCLEOTIDE SEQUENCE [LARGE SCALE GENOMIC DNA]</scope>
    <source>
        <strain evidence="17 18">DSM 44267</strain>
    </source>
</reference>
<dbReference type="PROSITE" id="PS51066">
    <property type="entry name" value="ZF_FPG_2"/>
    <property type="match status" value="1"/>
</dbReference>
<dbReference type="SMART" id="SM00898">
    <property type="entry name" value="Fapy_DNA_glyco"/>
    <property type="match status" value="1"/>
</dbReference>
<dbReference type="Proteomes" id="UP000278440">
    <property type="component" value="Unassembled WGS sequence"/>
</dbReference>
<keyword evidence="11" id="KW-0456">Lyase</keyword>
<keyword evidence="8" id="KW-0862">Zinc</keyword>
<sequence length="286" mass="31992">MPEGHTIHALAARLNRAFAGLEVQASSPQGRFAFEAARIDGQVLEHARANGKHLFVEYPHETLHIHLGLIGSLPVLPLHGALPPEPRGALRLRLLTEHHVADLRGPIACELVDDERVGRIETALGPDPLDVEADGDRAWQLIRTRRRSVAELLMDQSMVAGVGNVYRCEVLHRHRINPFTLGVELKPASWRLVWDDLVRLLPLGVAFSQILTLDDQVEEAQRMVADGSARPITEGSTGERLGGYFERRFAVYKRTGQACPRCGKTVREQEVAGRRLYWCANCQRRH</sequence>
<dbReference type="InterPro" id="IPR015886">
    <property type="entry name" value="H2TH_FPG"/>
</dbReference>
<keyword evidence="13" id="KW-0326">Glycosidase</keyword>
<evidence type="ECO:0000256" key="4">
    <source>
        <dbReference type="ARBA" id="ARBA00022723"/>
    </source>
</evidence>
<dbReference type="SMART" id="SM01232">
    <property type="entry name" value="H2TH"/>
    <property type="match status" value="1"/>
</dbReference>
<dbReference type="RefSeq" id="WP_121034520.1">
    <property type="nucleotide sequence ID" value="NZ_RBXT01000001.1"/>
</dbReference>
<evidence type="ECO:0000259" key="15">
    <source>
        <dbReference type="PROSITE" id="PS51066"/>
    </source>
</evidence>
<evidence type="ECO:0000313" key="18">
    <source>
        <dbReference type="Proteomes" id="UP000278440"/>
    </source>
</evidence>
<organism evidence="17 18">
    <name type="scientific">Terracoccus luteus</name>
    <dbReference type="NCBI Taxonomy" id="53356"/>
    <lineage>
        <taxon>Bacteria</taxon>
        <taxon>Bacillati</taxon>
        <taxon>Actinomycetota</taxon>
        <taxon>Actinomycetes</taxon>
        <taxon>Micrococcales</taxon>
        <taxon>Intrasporangiaceae</taxon>
        <taxon>Terracoccus</taxon>
    </lineage>
</organism>
<feature type="domain" description="FPG-type" evidence="15">
    <location>
        <begin position="250"/>
        <end position="284"/>
    </location>
</feature>
<keyword evidence="12" id="KW-0511">Multifunctional enzyme</keyword>
<evidence type="ECO:0000256" key="9">
    <source>
        <dbReference type="ARBA" id="ARBA00023125"/>
    </source>
</evidence>
<dbReference type="SUPFAM" id="SSF46946">
    <property type="entry name" value="S13-like H2TH domain"/>
    <property type="match status" value="1"/>
</dbReference>
<dbReference type="AlphaFoldDB" id="A0A495XYH8"/>
<name>A0A495XYH8_9MICO</name>
<gene>
    <name evidence="17" type="ORF">DFJ68_3134</name>
</gene>
<evidence type="ECO:0000256" key="11">
    <source>
        <dbReference type="ARBA" id="ARBA00023239"/>
    </source>
</evidence>
<evidence type="ECO:0000256" key="10">
    <source>
        <dbReference type="ARBA" id="ARBA00023204"/>
    </source>
</evidence>
<evidence type="ECO:0000256" key="13">
    <source>
        <dbReference type="ARBA" id="ARBA00023295"/>
    </source>
</evidence>
<feature type="domain" description="Formamidopyrimidine-DNA glycosylase catalytic" evidence="16">
    <location>
        <begin position="2"/>
        <end position="118"/>
    </location>
</feature>
<protein>
    <recommendedName>
        <fullName evidence="3">DNA-(apurinic or apyrimidinic site) lyase</fullName>
        <ecNumber evidence="3">4.2.99.18</ecNumber>
    </recommendedName>
</protein>
<dbReference type="PANTHER" id="PTHR42697:SF3">
    <property type="entry name" value="ENDONUCLEASE 8 1"/>
    <property type="match status" value="1"/>
</dbReference>
<dbReference type="Pfam" id="PF06831">
    <property type="entry name" value="H2TH"/>
    <property type="match status" value="1"/>
</dbReference>
<dbReference type="GO" id="GO:0000703">
    <property type="term" value="F:oxidized pyrimidine nucleobase lesion DNA N-glycosylase activity"/>
    <property type="evidence" value="ECO:0007669"/>
    <property type="project" value="TreeGrafter"/>
</dbReference>
<dbReference type="EC" id="4.2.99.18" evidence="3"/>
<keyword evidence="18" id="KW-1185">Reference proteome</keyword>
<evidence type="ECO:0000256" key="5">
    <source>
        <dbReference type="ARBA" id="ARBA00022763"/>
    </source>
</evidence>
<keyword evidence="10" id="KW-0234">DNA repair</keyword>
<accession>A0A495XYH8</accession>
<dbReference type="SUPFAM" id="SSF81624">
    <property type="entry name" value="N-terminal domain of MutM-like DNA repair proteins"/>
    <property type="match status" value="1"/>
</dbReference>
<dbReference type="PROSITE" id="PS51068">
    <property type="entry name" value="FPG_CAT"/>
    <property type="match status" value="1"/>
</dbReference>
<keyword evidence="17" id="KW-0255">Endonuclease</keyword>